<comment type="similarity">
    <text evidence="10">In the N-terminal section; belongs to the HesA/MoeB/ThiF family. UBA4 subfamily.</text>
</comment>
<dbReference type="GO" id="GO:0046872">
    <property type="term" value="F:metal ion binding"/>
    <property type="evidence" value="ECO:0007669"/>
    <property type="project" value="UniProtKB-KW"/>
</dbReference>
<dbReference type="PROSITE" id="PS50206">
    <property type="entry name" value="RHODANESE_3"/>
    <property type="match status" value="1"/>
</dbReference>
<protein>
    <recommendedName>
        <fullName evidence="10">Adenylyltransferase and sulfurtransferase MOCS3</fullName>
    </recommendedName>
    <alternativeName>
        <fullName evidence="10">Molybdenum cofactor synthesis protein 3</fullName>
    </alternativeName>
    <domain>
        <recommendedName>
            <fullName evidence="10">Molybdopterin-synthase adenylyltransferase</fullName>
            <ecNumber evidence="10">2.7.7.80</ecNumber>
        </recommendedName>
        <alternativeName>
            <fullName evidence="10">Adenylyltransferase MOCS3</fullName>
        </alternativeName>
        <alternativeName>
            <fullName evidence="10">Sulfur carrier protein MOCS2A adenylyltransferase</fullName>
        </alternativeName>
    </domain>
    <domain>
        <recommendedName>
            <fullName evidence="10">Molybdopterin-synthase sulfurtransferase</fullName>
            <ecNumber evidence="10">2.8.1.11</ecNumber>
        </recommendedName>
        <alternativeName>
            <fullName evidence="10">Sulfurtransferase MOCS3</fullName>
        </alternativeName>
        <alternativeName>
            <fullName evidence="10">Sulfur carrier protein MOCS2A sulfurtransferase</fullName>
        </alternativeName>
    </domain>
</protein>
<dbReference type="GO" id="GO:0005829">
    <property type="term" value="C:cytosol"/>
    <property type="evidence" value="ECO:0007669"/>
    <property type="project" value="UniProtKB-SubCell"/>
</dbReference>
<gene>
    <name evidence="10" type="primary">MOCS3</name>
    <name evidence="10" type="synonym">CNX5</name>
    <name evidence="10" type="synonym">UBA4</name>
    <name evidence="14" type="ORF">CEUR00632_LOCUS17729</name>
</gene>
<dbReference type="SUPFAM" id="SSF69572">
    <property type="entry name" value="Activating enzymes of the ubiquitin-like proteins"/>
    <property type="match status" value="1"/>
</dbReference>
<dbReference type="EMBL" id="HBEC01038135">
    <property type="protein sequence ID" value="CAD8304741.1"/>
    <property type="molecule type" value="Transcribed_RNA"/>
</dbReference>
<dbReference type="InterPro" id="IPR000594">
    <property type="entry name" value="ThiF_NAD_FAD-bd"/>
</dbReference>
<dbReference type="PANTHER" id="PTHR10953:SF102">
    <property type="entry name" value="ADENYLYLTRANSFERASE AND SULFURTRANSFERASE MOCS3"/>
    <property type="match status" value="1"/>
</dbReference>
<feature type="active site" description="Cysteine persulfide intermediate; for sulfurtransferase activity" evidence="10">
    <location>
        <position position="520"/>
    </location>
</feature>
<feature type="binding site" evidence="10">
    <location>
        <begin position="287"/>
        <end position="288"/>
    </location>
    <ligand>
        <name>ATP</name>
        <dbReference type="ChEBI" id="CHEBI:30616"/>
    </ligand>
</feature>
<evidence type="ECO:0000256" key="9">
    <source>
        <dbReference type="ARBA" id="ARBA00023268"/>
    </source>
</evidence>
<evidence type="ECO:0000259" key="13">
    <source>
        <dbReference type="PROSITE" id="PS50206"/>
    </source>
</evidence>
<dbReference type="UniPathway" id="UPA00988"/>
<feature type="coiled-coil region" evidence="11">
    <location>
        <begin position="49"/>
        <end position="83"/>
    </location>
</feature>
<evidence type="ECO:0000256" key="10">
    <source>
        <dbReference type="HAMAP-Rule" id="MF_03049"/>
    </source>
</evidence>
<dbReference type="GO" id="GO:0061604">
    <property type="term" value="F:molybdopterin-synthase sulfurtransferase activity"/>
    <property type="evidence" value="ECO:0007669"/>
    <property type="project" value="UniProtKB-EC"/>
</dbReference>
<dbReference type="CDD" id="cd00757">
    <property type="entry name" value="ThiF_MoeB_HesA_family"/>
    <property type="match status" value="1"/>
</dbReference>
<evidence type="ECO:0000313" key="14">
    <source>
        <dbReference type="EMBL" id="CAD8304741.1"/>
    </source>
</evidence>
<dbReference type="InterPro" id="IPR036873">
    <property type="entry name" value="Rhodanese-like_dom_sf"/>
</dbReference>
<comment type="pathway">
    <text evidence="10">Cofactor biosynthesis; molybdopterin biosynthesis.</text>
</comment>
<evidence type="ECO:0000256" key="5">
    <source>
        <dbReference type="ARBA" id="ARBA00022723"/>
    </source>
</evidence>
<dbReference type="FunFam" id="3.40.50.720:FF:000033">
    <property type="entry name" value="Adenylyltransferase and sulfurtransferase MOCS3"/>
    <property type="match status" value="1"/>
</dbReference>
<keyword evidence="7 10" id="KW-0862">Zinc</keyword>
<dbReference type="Pfam" id="PF00899">
    <property type="entry name" value="ThiF"/>
    <property type="match status" value="1"/>
</dbReference>
<feature type="binding site" evidence="10">
    <location>
        <position position="404"/>
    </location>
    <ligand>
        <name>Zn(2+)</name>
        <dbReference type="ChEBI" id="CHEBI:29105"/>
    </ligand>
</feature>
<dbReference type="EC" id="2.7.7.80" evidence="10"/>
<dbReference type="GO" id="GO:0004792">
    <property type="term" value="F:thiosulfate-cyanide sulfurtransferase activity"/>
    <property type="evidence" value="ECO:0007669"/>
    <property type="project" value="TreeGrafter"/>
</dbReference>
<comment type="catalytic activity">
    <reaction evidence="10">
        <text>[molybdopterin-synthase sulfur-carrier protein]-C-terminal Gly-Gly + ATP + H(+) = [molybdopterin-synthase sulfur-carrier protein]-C-terminal Gly-Gly-AMP + diphosphate</text>
        <dbReference type="Rhea" id="RHEA:43616"/>
        <dbReference type="Rhea" id="RHEA-COMP:12159"/>
        <dbReference type="Rhea" id="RHEA-COMP:12202"/>
        <dbReference type="ChEBI" id="CHEBI:15378"/>
        <dbReference type="ChEBI" id="CHEBI:30616"/>
        <dbReference type="ChEBI" id="CHEBI:33019"/>
        <dbReference type="ChEBI" id="CHEBI:90618"/>
        <dbReference type="ChEBI" id="CHEBI:90778"/>
        <dbReference type="EC" id="2.7.7.80"/>
    </reaction>
</comment>
<keyword evidence="4 10" id="KW-0819">tRNA processing</keyword>
<dbReference type="Gene3D" id="3.40.250.10">
    <property type="entry name" value="Rhodanese-like domain"/>
    <property type="match status" value="1"/>
</dbReference>
<reference evidence="14" key="1">
    <citation type="submission" date="2021-01" db="EMBL/GenBank/DDBJ databases">
        <authorList>
            <person name="Corre E."/>
            <person name="Pelletier E."/>
            <person name="Niang G."/>
            <person name="Scheremetjew M."/>
            <person name="Finn R."/>
            <person name="Kale V."/>
            <person name="Holt S."/>
            <person name="Cochrane G."/>
            <person name="Meng A."/>
            <person name="Brown T."/>
            <person name="Cohen L."/>
        </authorList>
    </citation>
    <scope>NUCLEOTIDE SEQUENCE</scope>
    <source>
        <strain evidence="14">CCMP219</strain>
    </source>
</reference>
<comment type="catalytic activity">
    <reaction evidence="10">
        <text>[molybdopterin-synthase sulfur-carrier protein]-C-terminal Gly-Gly-AMP + S-sulfanyl-L-cysteinyl-[cysteine desulfurase] + AH2 = [molybdopterin-synthase sulfur-carrier protein]-C-terminal-Gly-aminoethanethioate + L-cysteinyl-[cysteine desulfurase] + A + AMP + 2 H(+)</text>
        <dbReference type="Rhea" id="RHEA:48612"/>
        <dbReference type="Rhea" id="RHEA-COMP:12157"/>
        <dbReference type="Rhea" id="RHEA-COMP:12158"/>
        <dbReference type="Rhea" id="RHEA-COMP:12159"/>
        <dbReference type="Rhea" id="RHEA-COMP:19907"/>
        <dbReference type="ChEBI" id="CHEBI:13193"/>
        <dbReference type="ChEBI" id="CHEBI:15378"/>
        <dbReference type="ChEBI" id="CHEBI:17499"/>
        <dbReference type="ChEBI" id="CHEBI:29950"/>
        <dbReference type="ChEBI" id="CHEBI:61963"/>
        <dbReference type="ChEBI" id="CHEBI:90618"/>
        <dbReference type="ChEBI" id="CHEBI:232372"/>
        <dbReference type="ChEBI" id="CHEBI:456215"/>
        <dbReference type="EC" id="2.8.1.11"/>
    </reaction>
</comment>
<keyword evidence="2 10" id="KW-0963">Cytoplasm</keyword>
<feature type="region of interest" description="Disordered" evidence="12">
    <location>
        <begin position="136"/>
        <end position="155"/>
    </location>
</feature>
<comment type="function">
    <text evidence="10">Plays a central role in 2-thiolation of mcm(5)S(2)U at tRNA wobble positions of cytosolic tRNA(Lys), tRNA(Glu) and tRNA(Gln). Also essential during biosynthesis of the molybdenum cofactor. Acts by mediating the C-terminal thiocarboxylation of sulfur carriers URM1 and MOCS2A. Its N-terminus first activates URM1 and MOCS2A as acyl-adenylates (-COAMP), then the persulfide sulfur on the catalytic cysteine is transferred to URM1 and MOCS2A to form thiocarboxylation (-COSH) of their C-terminus. The reaction probably involves hydrogen sulfide that is generated from the persulfide intermediate and that acts as nucleophile towards URM1 and MOCS2A. Subsequently, a transient disulfide bond is formed. Does not use thiosulfate as sulfur donor; NFS1 probably acting as a sulfur donor for thiocarboxylation reactions.</text>
</comment>
<evidence type="ECO:0000256" key="12">
    <source>
        <dbReference type="SAM" id="MobiDB-lite"/>
    </source>
</evidence>
<dbReference type="EC" id="2.8.1.11" evidence="10"/>
<evidence type="ECO:0000256" key="7">
    <source>
        <dbReference type="ARBA" id="ARBA00022833"/>
    </source>
</evidence>
<feature type="binding site" evidence="10">
    <location>
        <begin position="226"/>
        <end position="230"/>
    </location>
    <ligand>
        <name>ATP</name>
        <dbReference type="ChEBI" id="CHEBI:30616"/>
    </ligand>
</feature>
<keyword evidence="5 10" id="KW-0479">Metal-binding</keyword>
<dbReference type="GO" id="GO:0061605">
    <property type="term" value="F:molybdopterin-synthase adenylyltransferase activity"/>
    <property type="evidence" value="ECO:0007669"/>
    <property type="project" value="UniProtKB-EC"/>
</dbReference>
<accession>A0A7R9Z4V6</accession>
<keyword evidence="3 10" id="KW-0808">Transferase</keyword>
<evidence type="ECO:0000256" key="3">
    <source>
        <dbReference type="ARBA" id="ARBA00022679"/>
    </source>
</evidence>
<keyword evidence="6 10" id="KW-0547">Nucleotide-binding</keyword>
<sequence>MRRMESGESTGEAAPPAATAVAAAASAAADDAAAASAGGAAGAPTGAPAVGAQAEAAVLREEVDCLRAEVQRLKAALAAAGAAHNAGGSGGGAARAAAAAGAGLGGTPPGAEGTAAAASSMPGSDMLGTLHAHALVPQPSHGDARGGPATSPPRVPHVHSLNKAQVERYSRQLLLPSYGLAAQERLCAAKVLIVGCGGLGSPAALYLAAAGVGTLGLVDHDVVELSNLHRQIIHSERRVGVHKATSAAASVGALNSSVRVVAHTEGMTAAGALRIVRNYDVVLDCSDNPPTRYLISDVCVLAGKPLVSAAAVGTDGQMTVYNYGRDGPCYRCLFPEAPAPENCSRCSDAGVLGVVPGVMGTLQALEAIKIVSRKGHVLSRRMLIFDALAGKFMSVKIRPKSLSCIVCGEGSVRRLDEASLEGYNYATFTGMEPRDGAPTPLALIPGNERLTPHEALAELDAARERGILPVLLDVRPALQFQLVHLDGAINVPEDKLQERLAELEELCARHDPPAPLIVVCRRGNASQLAVQTLRAAGLTHAVDVIGGMTRWALDVDSSMPVL</sequence>
<feature type="domain" description="Rhodanese" evidence="13">
    <location>
        <begin position="470"/>
        <end position="560"/>
    </location>
</feature>
<dbReference type="InterPro" id="IPR035985">
    <property type="entry name" value="Ubiquitin-activating_enz"/>
</dbReference>
<feature type="binding site" evidence="10">
    <location>
        <position position="407"/>
    </location>
    <ligand>
        <name>Zn(2+)</name>
        <dbReference type="ChEBI" id="CHEBI:29105"/>
    </ligand>
</feature>
<evidence type="ECO:0000256" key="4">
    <source>
        <dbReference type="ARBA" id="ARBA00022694"/>
    </source>
</evidence>
<dbReference type="GO" id="GO:0002143">
    <property type="term" value="P:tRNA wobble position uridine thiolation"/>
    <property type="evidence" value="ECO:0007669"/>
    <property type="project" value="InterPro"/>
</dbReference>
<dbReference type="GO" id="GO:0005524">
    <property type="term" value="F:ATP binding"/>
    <property type="evidence" value="ECO:0007669"/>
    <property type="project" value="UniProtKB-KW"/>
</dbReference>
<feature type="active site" description="Glycyl thioester intermediate; for adenylyltransferase activity" evidence="10">
    <location>
        <position position="346"/>
    </location>
</feature>
<dbReference type="UniPathway" id="UPA00344"/>
<keyword evidence="10" id="KW-0501">Molybdenum cofactor biosynthesis</keyword>
<organism evidence="14">
    <name type="scientific">Chlamydomonas euryale</name>
    <dbReference type="NCBI Taxonomy" id="1486919"/>
    <lineage>
        <taxon>Eukaryota</taxon>
        <taxon>Viridiplantae</taxon>
        <taxon>Chlorophyta</taxon>
        <taxon>core chlorophytes</taxon>
        <taxon>Chlorophyceae</taxon>
        <taxon>CS clade</taxon>
        <taxon>Chlamydomonadales</taxon>
        <taxon>Chlamydomonadaceae</taxon>
        <taxon>Chlamydomonas</taxon>
    </lineage>
</organism>
<dbReference type="SMART" id="SM00450">
    <property type="entry name" value="RHOD"/>
    <property type="match status" value="1"/>
</dbReference>
<feature type="binding site" evidence="10">
    <location>
        <position position="198"/>
    </location>
    <ligand>
        <name>ATP</name>
        <dbReference type="ChEBI" id="CHEBI:30616"/>
    </ligand>
</feature>
<evidence type="ECO:0000256" key="11">
    <source>
        <dbReference type="SAM" id="Coils"/>
    </source>
</evidence>
<comment type="subcellular location">
    <subcellularLocation>
        <location evidence="1">Cytoplasm</location>
        <location evidence="1">Cytosol</location>
    </subcellularLocation>
</comment>
<dbReference type="SUPFAM" id="SSF52821">
    <property type="entry name" value="Rhodanese/Cell cycle control phosphatase"/>
    <property type="match status" value="1"/>
</dbReference>
<dbReference type="HAMAP" id="MF_03049">
    <property type="entry name" value="MOCS3_Uba4"/>
    <property type="match status" value="1"/>
</dbReference>
<proteinExistence type="inferred from homology"/>
<comment type="pathway">
    <text evidence="10">tRNA modification; 5-methoxycarbonylmethyl-2-thiouridine-tRNA biosynthesis.</text>
</comment>
<dbReference type="Gene3D" id="3.40.50.720">
    <property type="entry name" value="NAD(P)-binding Rossmann-like Domain"/>
    <property type="match status" value="1"/>
</dbReference>
<keyword evidence="9 10" id="KW-0511">Multifunctional enzyme</keyword>
<dbReference type="InterPro" id="IPR001763">
    <property type="entry name" value="Rhodanese-like_dom"/>
</dbReference>
<evidence type="ECO:0000256" key="8">
    <source>
        <dbReference type="ARBA" id="ARBA00022840"/>
    </source>
</evidence>
<feature type="binding site" evidence="10">
    <location>
        <position position="243"/>
    </location>
    <ligand>
        <name>ATP</name>
        <dbReference type="ChEBI" id="CHEBI:30616"/>
    </ligand>
</feature>
<dbReference type="PANTHER" id="PTHR10953">
    <property type="entry name" value="UBIQUITIN-ACTIVATING ENZYME E1"/>
    <property type="match status" value="1"/>
</dbReference>
<dbReference type="GO" id="GO:0042292">
    <property type="term" value="F:URM1 activating enzyme activity"/>
    <property type="evidence" value="ECO:0007669"/>
    <property type="project" value="TreeGrafter"/>
</dbReference>
<evidence type="ECO:0000256" key="1">
    <source>
        <dbReference type="ARBA" id="ARBA00004514"/>
    </source>
</evidence>
<dbReference type="AlphaFoldDB" id="A0A7R9Z4V6"/>
<dbReference type="GO" id="GO:0006777">
    <property type="term" value="P:Mo-molybdopterin cofactor biosynthetic process"/>
    <property type="evidence" value="ECO:0007669"/>
    <property type="project" value="UniProtKB-UniRule"/>
</dbReference>
<keyword evidence="8 10" id="KW-0067">ATP-binding</keyword>
<dbReference type="InterPro" id="IPR028885">
    <property type="entry name" value="MOCS3/Uba4"/>
</dbReference>
<feature type="binding site" evidence="10">
    <location>
        <position position="219"/>
    </location>
    <ligand>
        <name>ATP</name>
        <dbReference type="ChEBI" id="CHEBI:30616"/>
    </ligand>
</feature>
<dbReference type="InterPro" id="IPR045886">
    <property type="entry name" value="ThiF/MoeB/HesA"/>
</dbReference>
<dbReference type="NCBIfam" id="NF004281">
    <property type="entry name" value="PRK05690.1"/>
    <property type="match status" value="1"/>
</dbReference>
<keyword evidence="11" id="KW-0175">Coiled coil</keyword>
<dbReference type="Pfam" id="PF00581">
    <property type="entry name" value="Rhodanese"/>
    <property type="match status" value="1"/>
</dbReference>
<evidence type="ECO:0000256" key="6">
    <source>
        <dbReference type="ARBA" id="ARBA00022741"/>
    </source>
</evidence>
<name>A0A7R9Z4V6_9CHLO</name>
<evidence type="ECO:0000256" key="2">
    <source>
        <dbReference type="ARBA" id="ARBA00022490"/>
    </source>
</evidence>
<feature type="binding site" evidence="10">
    <location>
        <position position="329"/>
    </location>
    <ligand>
        <name>Zn(2+)</name>
        <dbReference type="ChEBI" id="CHEBI:29105"/>
    </ligand>
</feature>
<feature type="binding site" evidence="10">
    <location>
        <position position="332"/>
    </location>
    <ligand>
        <name>Zn(2+)</name>
        <dbReference type="ChEBI" id="CHEBI:29105"/>
    </ligand>
</feature>
<comment type="cofactor">
    <cofactor evidence="10">
        <name>Zn(2+)</name>
        <dbReference type="ChEBI" id="CHEBI:29105"/>
    </cofactor>
    <text evidence="10">Binds 1 zinc ion per subunit.</text>
</comment>